<dbReference type="Gene3D" id="3.30.110.10">
    <property type="entry name" value="Translation initiation factor 3 (IF-3), C-terminal domain"/>
    <property type="match status" value="1"/>
</dbReference>
<dbReference type="PANTHER" id="PTHR10938">
    <property type="entry name" value="TRANSLATION INITIATION FACTOR IF-3"/>
    <property type="match status" value="1"/>
</dbReference>
<keyword evidence="3" id="KW-0648">Protein biosynthesis</keyword>
<feature type="region of interest" description="Disordered" evidence="4">
    <location>
        <begin position="33"/>
        <end position="77"/>
    </location>
</feature>
<evidence type="ECO:0000256" key="1">
    <source>
        <dbReference type="ARBA" id="ARBA00005439"/>
    </source>
</evidence>
<sequence length="344" mass="38698">MASVMTMCATARNAATFARRSIATRALSSTTWHALAPARAQPQASTSRPKTPASAKFSSASTSPDEEDKKKKPLQKPRNEAIPYRFVRLVNPETGALDPPAALKEILARVDRKRQYLELVVDTPEPIVKFINVKDLYNRHKAKRVQQVLARAPVEKEVQLTWGVDSGDLAYKLRKARSELKNGRRVLLVFAPKNGQARPAPEEQTKIVEEALRLLEDVGRERKQRDVQKDITALFLEPIQMKQVHELQWAYSGDELWTGLKGVLKALRQGQRVDVVFALPPPPKAAKDDPTLRDKVVTPDLVKERFVAAIHQLTELGREWKARDSRKAAVTVHLEPIEEPTSRV</sequence>
<dbReference type="PANTHER" id="PTHR10938:SF0">
    <property type="entry name" value="TRANSLATION INITIATION FACTOR IF-3, MITOCHONDRIAL"/>
    <property type="match status" value="1"/>
</dbReference>
<accession>A0A371DK90</accession>
<dbReference type="GO" id="GO:0003743">
    <property type="term" value="F:translation initiation factor activity"/>
    <property type="evidence" value="ECO:0007669"/>
    <property type="project" value="UniProtKB-KW"/>
</dbReference>
<organism evidence="5 6">
    <name type="scientific">Lentinus brumalis</name>
    <dbReference type="NCBI Taxonomy" id="2498619"/>
    <lineage>
        <taxon>Eukaryota</taxon>
        <taxon>Fungi</taxon>
        <taxon>Dikarya</taxon>
        <taxon>Basidiomycota</taxon>
        <taxon>Agaricomycotina</taxon>
        <taxon>Agaricomycetes</taxon>
        <taxon>Polyporales</taxon>
        <taxon>Polyporaceae</taxon>
        <taxon>Lentinus</taxon>
    </lineage>
</organism>
<evidence type="ECO:0008006" key="7">
    <source>
        <dbReference type="Google" id="ProtNLM"/>
    </source>
</evidence>
<proteinExistence type="inferred from homology"/>
<evidence type="ECO:0000256" key="3">
    <source>
        <dbReference type="ARBA" id="ARBA00022917"/>
    </source>
</evidence>
<name>A0A371DK90_9APHY</name>
<dbReference type="GO" id="GO:0032790">
    <property type="term" value="P:ribosome disassembly"/>
    <property type="evidence" value="ECO:0007669"/>
    <property type="project" value="TreeGrafter"/>
</dbReference>
<keyword evidence="6" id="KW-1185">Reference proteome</keyword>
<evidence type="ECO:0000313" key="6">
    <source>
        <dbReference type="Proteomes" id="UP000256964"/>
    </source>
</evidence>
<dbReference type="AlphaFoldDB" id="A0A371DK90"/>
<evidence type="ECO:0000313" key="5">
    <source>
        <dbReference type="EMBL" id="RDX52951.1"/>
    </source>
</evidence>
<gene>
    <name evidence="5" type="ORF">OH76DRAFT_1376005</name>
</gene>
<dbReference type="InterPro" id="IPR001288">
    <property type="entry name" value="Translation_initiation_fac_3"/>
</dbReference>
<dbReference type="EMBL" id="KZ857388">
    <property type="protein sequence ID" value="RDX52951.1"/>
    <property type="molecule type" value="Genomic_DNA"/>
</dbReference>
<keyword evidence="2" id="KW-0396">Initiation factor</keyword>
<protein>
    <recommendedName>
        <fullName evidence="7">Altered inheritance of mitochondria protein 23, mitochondrial</fullName>
    </recommendedName>
</protein>
<dbReference type="STRING" id="139420.A0A371DK90"/>
<dbReference type="GO" id="GO:0043022">
    <property type="term" value="F:ribosome binding"/>
    <property type="evidence" value="ECO:0007669"/>
    <property type="project" value="TreeGrafter"/>
</dbReference>
<dbReference type="InterPro" id="IPR036788">
    <property type="entry name" value="T_IF-3_C_sf"/>
</dbReference>
<reference evidence="5 6" key="1">
    <citation type="journal article" date="2018" name="Biotechnol. Biofuels">
        <title>Integrative visual omics of the white-rot fungus Polyporus brumalis exposes the biotechnological potential of its oxidative enzymes for delignifying raw plant biomass.</title>
        <authorList>
            <person name="Miyauchi S."/>
            <person name="Rancon A."/>
            <person name="Drula E."/>
            <person name="Hage H."/>
            <person name="Chaduli D."/>
            <person name="Favel A."/>
            <person name="Grisel S."/>
            <person name="Henrissat B."/>
            <person name="Herpoel-Gimbert I."/>
            <person name="Ruiz-Duenas F.J."/>
            <person name="Chevret D."/>
            <person name="Hainaut M."/>
            <person name="Lin J."/>
            <person name="Wang M."/>
            <person name="Pangilinan J."/>
            <person name="Lipzen A."/>
            <person name="Lesage-Meessen L."/>
            <person name="Navarro D."/>
            <person name="Riley R."/>
            <person name="Grigoriev I.V."/>
            <person name="Zhou S."/>
            <person name="Raouche S."/>
            <person name="Rosso M.N."/>
        </authorList>
    </citation>
    <scope>NUCLEOTIDE SEQUENCE [LARGE SCALE GENOMIC DNA]</scope>
    <source>
        <strain evidence="5 6">BRFM 1820</strain>
    </source>
</reference>
<evidence type="ECO:0000256" key="4">
    <source>
        <dbReference type="SAM" id="MobiDB-lite"/>
    </source>
</evidence>
<dbReference type="SUPFAM" id="SSF55200">
    <property type="entry name" value="Translation initiation factor IF3, C-terminal domain"/>
    <property type="match status" value="1"/>
</dbReference>
<dbReference type="GO" id="GO:0070124">
    <property type="term" value="P:mitochondrial translational initiation"/>
    <property type="evidence" value="ECO:0007669"/>
    <property type="project" value="TreeGrafter"/>
</dbReference>
<evidence type="ECO:0000256" key="2">
    <source>
        <dbReference type="ARBA" id="ARBA00022540"/>
    </source>
</evidence>
<dbReference type="OrthoDB" id="21573at2759"/>
<dbReference type="GO" id="GO:0005739">
    <property type="term" value="C:mitochondrion"/>
    <property type="evidence" value="ECO:0007669"/>
    <property type="project" value="TreeGrafter"/>
</dbReference>
<dbReference type="Proteomes" id="UP000256964">
    <property type="component" value="Unassembled WGS sequence"/>
</dbReference>
<comment type="similarity">
    <text evidence="1">Belongs to the IF-3 family.</text>
</comment>